<evidence type="ECO:0000313" key="3">
    <source>
        <dbReference type="Proteomes" id="UP000070089"/>
    </source>
</evidence>
<dbReference type="Proteomes" id="UP000070089">
    <property type="component" value="Unassembled WGS sequence"/>
</dbReference>
<comment type="caution">
    <text evidence="2">The sequence shown here is derived from an EMBL/GenBank/DDBJ whole genome shotgun (WGS) entry which is preliminary data.</text>
</comment>
<protein>
    <submittedName>
        <fullName evidence="2">Uncharacterized protein</fullName>
    </submittedName>
</protein>
<dbReference type="EMBL" id="JXTI01000115">
    <property type="protein sequence ID" value="KWX12475.1"/>
    <property type="molecule type" value="Genomic_DNA"/>
</dbReference>
<proteinExistence type="predicted"/>
<gene>
    <name evidence="2" type="ORF">QR46_3530</name>
</gene>
<evidence type="ECO:0000256" key="1">
    <source>
        <dbReference type="SAM" id="MobiDB-lite"/>
    </source>
</evidence>
<accession>A0A132NQV6</accession>
<feature type="region of interest" description="Disordered" evidence="1">
    <location>
        <begin position="52"/>
        <end position="100"/>
    </location>
</feature>
<dbReference type="VEuPathDB" id="GiardiaDB:QR46_3530"/>
<name>A0A132NQV6_GIAIN</name>
<sequence length="100" mass="10073">MVKAASPVSDKAHTYAGHWPVRAPRVVPDSSSQHTSDCLGSTASLVPGAPACFSQAESGKHTPASGPCGGAASPPGASRARLHPQPKGAQKALLMPRGQP</sequence>
<evidence type="ECO:0000313" key="2">
    <source>
        <dbReference type="EMBL" id="KWX12475.1"/>
    </source>
</evidence>
<organism evidence="2 3">
    <name type="scientific">Giardia duodenalis assemblage B</name>
    <dbReference type="NCBI Taxonomy" id="1394984"/>
    <lineage>
        <taxon>Eukaryota</taxon>
        <taxon>Metamonada</taxon>
        <taxon>Diplomonadida</taxon>
        <taxon>Hexamitidae</taxon>
        <taxon>Giardiinae</taxon>
        <taxon>Giardia</taxon>
    </lineage>
</organism>
<feature type="compositionally biased region" description="Low complexity" evidence="1">
    <location>
        <begin position="63"/>
        <end position="78"/>
    </location>
</feature>
<reference evidence="2 3" key="1">
    <citation type="journal article" date="2015" name="Mol. Biochem. Parasitol.">
        <title>Identification of polymorphic genes for use in assemblage B genotyping assays through comparative genomics of multiple assemblage B Giardia duodenalis isolates.</title>
        <authorList>
            <person name="Wielinga C."/>
            <person name="Thompson R.C."/>
            <person name="Monis P."/>
            <person name="Ryan U."/>
        </authorList>
    </citation>
    <scope>NUCLEOTIDE SEQUENCE [LARGE SCALE GENOMIC DNA]</scope>
    <source>
        <strain evidence="2 3">BAH15c1</strain>
    </source>
</reference>
<dbReference type="AlphaFoldDB" id="A0A132NQV6"/>